<keyword evidence="5 6" id="KW-0472">Membrane</keyword>
<organism evidence="8">
    <name type="scientific">marine sediment metagenome</name>
    <dbReference type="NCBI Taxonomy" id="412755"/>
    <lineage>
        <taxon>unclassified sequences</taxon>
        <taxon>metagenomes</taxon>
        <taxon>ecological metagenomes</taxon>
    </lineage>
</organism>
<keyword evidence="2" id="KW-1003">Cell membrane</keyword>
<feature type="transmembrane region" description="Helical" evidence="6">
    <location>
        <begin position="71"/>
        <end position="93"/>
    </location>
</feature>
<dbReference type="InterPro" id="IPR001750">
    <property type="entry name" value="ND/Mrp_TM"/>
</dbReference>
<feature type="transmembrane region" description="Helical" evidence="6">
    <location>
        <begin position="204"/>
        <end position="226"/>
    </location>
</feature>
<dbReference type="PANTHER" id="PTHR42703:SF1">
    <property type="entry name" value="NA(+)_H(+) ANTIPORTER SUBUNIT D1"/>
    <property type="match status" value="1"/>
</dbReference>
<feature type="transmembrane region" description="Helical" evidence="6">
    <location>
        <begin position="238"/>
        <end position="261"/>
    </location>
</feature>
<feature type="transmembrane region" description="Helical" evidence="6">
    <location>
        <begin position="368"/>
        <end position="391"/>
    </location>
</feature>
<feature type="transmembrane region" description="Helical" evidence="6">
    <location>
        <begin position="477"/>
        <end position="501"/>
    </location>
</feature>
<dbReference type="InterPro" id="IPR003918">
    <property type="entry name" value="NADH_UbQ_OxRdtase"/>
</dbReference>
<dbReference type="EMBL" id="LAZR01031027">
    <property type="protein sequence ID" value="KKL54918.1"/>
    <property type="molecule type" value="Genomic_DNA"/>
</dbReference>
<feature type="transmembrane region" description="Helical" evidence="6">
    <location>
        <begin position="105"/>
        <end position="122"/>
    </location>
</feature>
<dbReference type="PRINTS" id="PR01437">
    <property type="entry name" value="NUOXDRDTASE4"/>
</dbReference>
<keyword evidence="4 6" id="KW-1133">Transmembrane helix</keyword>
<protein>
    <recommendedName>
        <fullName evidence="7">NADH:quinone oxidoreductase/Mrp antiporter transmembrane domain-containing protein</fullName>
    </recommendedName>
</protein>
<gene>
    <name evidence="8" type="ORF">LCGC14_2260620</name>
</gene>
<dbReference type="AlphaFoldDB" id="A0A0F9CZU0"/>
<feature type="transmembrane region" description="Helical" evidence="6">
    <location>
        <begin position="6"/>
        <end position="23"/>
    </location>
</feature>
<sequence length="512" mass="54784">MDNYLVLLPILIPLLGCLFVVFVSRYSEDVGGILTTILSFATFGAISWLYYLYNQDISLSVGFNVGLPFKLAFDADALGLFLGLISSFVWALASLYSLEYVTSKRALFNVFLLLSLYGMLGITLTANLFSLLIFFEVFSVASAILVMHEGTPEAQRAAFQYLFISIVGSVAIILASAIIFIQTGSLDLMGTGIAGLANNPLTPVLFWLLIGGFAVKAGVFPVHIWLPEAHPIAPSPASALLSGVMIKAGAYGAIRVVYGIFGVSIVGTNTMAKLLLALAVFTMIFGSIVAITQIELKRMLAYSSIAQIGYVMLGISLLTEQGLAGGVLHIFNHALMKGSLFLAAGIIIHQTGLRKLSDLTGIAKRLPLTMTAFTLAALSMIGVPPFVGFFSKWYLALGALQARDSAFISQWSAYGIVGALILSGLLNIVYYGPVLIRAWFGSLPEAAGTGHAHGHAATATANDGGEPVKVRSAEPSWLMLFPTLILAFATLGFGLFINIPFRMVMSVVRLYF</sequence>
<evidence type="ECO:0000256" key="5">
    <source>
        <dbReference type="ARBA" id="ARBA00023136"/>
    </source>
</evidence>
<dbReference type="GO" id="GO:0008137">
    <property type="term" value="F:NADH dehydrogenase (ubiquinone) activity"/>
    <property type="evidence" value="ECO:0007669"/>
    <property type="project" value="InterPro"/>
</dbReference>
<evidence type="ECO:0000259" key="7">
    <source>
        <dbReference type="Pfam" id="PF00361"/>
    </source>
</evidence>
<comment type="caution">
    <text evidence="8">The sequence shown here is derived from an EMBL/GenBank/DDBJ whole genome shotgun (WGS) entry which is preliminary data.</text>
</comment>
<evidence type="ECO:0000256" key="2">
    <source>
        <dbReference type="ARBA" id="ARBA00022475"/>
    </source>
</evidence>
<dbReference type="GO" id="GO:0042773">
    <property type="term" value="P:ATP synthesis coupled electron transport"/>
    <property type="evidence" value="ECO:0007669"/>
    <property type="project" value="InterPro"/>
</dbReference>
<feature type="transmembrane region" description="Helical" evidence="6">
    <location>
        <begin position="330"/>
        <end position="348"/>
    </location>
</feature>
<comment type="subcellular location">
    <subcellularLocation>
        <location evidence="1">Cell membrane</location>
        <topology evidence="1">Multi-pass membrane protein</topology>
    </subcellularLocation>
</comment>
<feature type="transmembrane region" description="Helical" evidence="6">
    <location>
        <begin position="299"/>
        <end position="318"/>
    </location>
</feature>
<name>A0A0F9CZU0_9ZZZZ</name>
<feature type="transmembrane region" description="Helical" evidence="6">
    <location>
        <begin position="30"/>
        <end position="51"/>
    </location>
</feature>
<feature type="transmembrane region" description="Helical" evidence="6">
    <location>
        <begin position="159"/>
        <end position="184"/>
    </location>
</feature>
<evidence type="ECO:0000256" key="6">
    <source>
        <dbReference type="SAM" id="Phobius"/>
    </source>
</evidence>
<dbReference type="GO" id="GO:0005886">
    <property type="term" value="C:plasma membrane"/>
    <property type="evidence" value="ECO:0007669"/>
    <property type="project" value="UniProtKB-SubCell"/>
</dbReference>
<evidence type="ECO:0000256" key="1">
    <source>
        <dbReference type="ARBA" id="ARBA00004651"/>
    </source>
</evidence>
<dbReference type="PANTHER" id="PTHR42703">
    <property type="entry name" value="NADH DEHYDROGENASE"/>
    <property type="match status" value="1"/>
</dbReference>
<evidence type="ECO:0000313" key="8">
    <source>
        <dbReference type="EMBL" id="KKL54918.1"/>
    </source>
</evidence>
<evidence type="ECO:0000256" key="3">
    <source>
        <dbReference type="ARBA" id="ARBA00022692"/>
    </source>
</evidence>
<evidence type="ECO:0000256" key="4">
    <source>
        <dbReference type="ARBA" id="ARBA00022989"/>
    </source>
</evidence>
<keyword evidence="3 6" id="KW-0812">Transmembrane</keyword>
<feature type="transmembrane region" description="Helical" evidence="6">
    <location>
        <begin position="411"/>
        <end position="432"/>
    </location>
</feature>
<feature type="domain" description="NADH:quinone oxidoreductase/Mrp antiporter transmembrane" evidence="7">
    <location>
        <begin position="127"/>
        <end position="407"/>
    </location>
</feature>
<proteinExistence type="predicted"/>
<dbReference type="Pfam" id="PF00361">
    <property type="entry name" value="Proton_antipo_M"/>
    <property type="match status" value="1"/>
</dbReference>
<dbReference type="InterPro" id="IPR050586">
    <property type="entry name" value="CPA3_Na-H_Antiporter_D"/>
</dbReference>
<feature type="transmembrane region" description="Helical" evidence="6">
    <location>
        <begin position="273"/>
        <end position="292"/>
    </location>
</feature>
<accession>A0A0F9CZU0</accession>
<reference evidence="8" key="1">
    <citation type="journal article" date="2015" name="Nature">
        <title>Complex archaea that bridge the gap between prokaryotes and eukaryotes.</title>
        <authorList>
            <person name="Spang A."/>
            <person name="Saw J.H."/>
            <person name="Jorgensen S.L."/>
            <person name="Zaremba-Niedzwiedzka K."/>
            <person name="Martijn J."/>
            <person name="Lind A.E."/>
            <person name="van Eijk R."/>
            <person name="Schleper C."/>
            <person name="Guy L."/>
            <person name="Ettema T.J."/>
        </authorList>
    </citation>
    <scope>NUCLEOTIDE SEQUENCE</scope>
</reference>